<feature type="domain" description="DUF6816" evidence="1">
    <location>
        <begin position="62"/>
        <end position="280"/>
    </location>
</feature>
<keyword evidence="3" id="KW-1185">Reference proteome</keyword>
<dbReference type="OrthoDB" id="481107at2"/>
<dbReference type="RefSeq" id="WP_073607844.1">
    <property type="nucleotide sequence ID" value="NZ_MRCG01000004.1"/>
</dbReference>
<dbReference type="STRING" id="549789.NIES30_07785"/>
<sequence length="283" mass="30702">MPRSLLTLLRRRLFWLTLLLTVWLLCSGQAPAGAMALKGQGQSLGDRLAAFPQWGTKPALPTAQGDLIYPDWLQGKWQLTSTLVDLAAPMAPEVVTPGFEGNRAQLDLPVTCSVQFVAAPQGARGPLGAAQRLIPAVAGSPQTVADRAFNGFSMARAYLGTAVQAVKVDPNNPNRQVTLLKGDRQLESTVTARAVEVPGEAEFITVERFQQVFRGGVAVPYFNEVEITTAYRRAADDSGARSTDRIGADQVTAVYLSPQDPDFLKAQNRPVALYRYRLELVPI</sequence>
<organism evidence="2 3">
    <name type="scientific">Phormidium tenue NIES-30</name>
    <dbReference type="NCBI Taxonomy" id="549789"/>
    <lineage>
        <taxon>Bacteria</taxon>
        <taxon>Bacillati</taxon>
        <taxon>Cyanobacteriota</taxon>
        <taxon>Cyanophyceae</taxon>
        <taxon>Oscillatoriophycideae</taxon>
        <taxon>Oscillatoriales</taxon>
        <taxon>Oscillatoriaceae</taxon>
        <taxon>Phormidium</taxon>
    </lineage>
</organism>
<dbReference type="Proteomes" id="UP000185557">
    <property type="component" value="Unassembled WGS sequence"/>
</dbReference>
<evidence type="ECO:0000313" key="2">
    <source>
        <dbReference type="EMBL" id="OKH49063.1"/>
    </source>
</evidence>
<gene>
    <name evidence="2" type="ORF">NIES30_07785</name>
</gene>
<name>A0A1U7J7I9_9CYAN</name>
<accession>A0A1U7J7I9</accession>
<dbReference type="AlphaFoldDB" id="A0A1U7J7I9"/>
<reference evidence="2 3" key="1">
    <citation type="submission" date="2016-11" db="EMBL/GenBank/DDBJ databases">
        <title>Draft Genome Sequences of Nine Cyanobacterial Strains from Diverse Habitats.</title>
        <authorList>
            <person name="Zhu T."/>
            <person name="Hou S."/>
            <person name="Lu X."/>
            <person name="Hess W.R."/>
        </authorList>
    </citation>
    <scope>NUCLEOTIDE SEQUENCE [LARGE SCALE GENOMIC DNA]</scope>
    <source>
        <strain evidence="2 3">NIES-30</strain>
    </source>
</reference>
<comment type="caution">
    <text evidence="2">The sequence shown here is derived from an EMBL/GenBank/DDBJ whole genome shotgun (WGS) entry which is preliminary data.</text>
</comment>
<protein>
    <recommendedName>
        <fullName evidence="1">DUF6816 domain-containing protein</fullName>
    </recommendedName>
</protein>
<dbReference type="EMBL" id="MRCG01000004">
    <property type="protein sequence ID" value="OKH49063.1"/>
    <property type="molecule type" value="Genomic_DNA"/>
</dbReference>
<evidence type="ECO:0000313" key="3">
    <source>
        <dbReference type="Proteomes" id="UP000185557"/>
    </source>
</evidence>
<proteinExistence type="predicted"/>
<evidence type="ECO:0000259" key="1">
    <source>
        <dbReference type="Pfam" id="PF20670"/>
    </source>
</evidence>
<dbReference type="Pfam" id="PF20670">
    <property type="entry name" value="DUF6816"/>
    <property type="match status" value="1"/>
</dbReference>
<dbReference type="InterPro" id="IPR049213">
    <property type="entry name" value="DUF6816"/>
</dbReference>